<dbReference type="InterPro" id="IPR006693">
    <property type="entry name" value="AB_hydrolase_lipase"/>
</dbReference>
<feature type="compositionally biased region" description="Basic and acidic residues" evidence="1">
    <location>
        <begin position="45"/>
        <end position="61"/>
    </location>
</feature>
<keyword evidence="2" id="KW-1133">Transmembrane helix</keyword>
<feature type="transmembrane region" description="Helical" evidence="2">
    <location>
        <begin position="103"/>
        <end position="128"/>
    </location>
</feature>
<dbReference type="OrthoDB" id="6130531at2759"/>
<dbReference type="AlphaFoldDB" id="A0A0A2VNC2"/>
<evidence type="ECO:0000256" key="1">
    <source>
        <dbReference type="SAM" id="MobiDB-lite"/>
    </source>
</evidence>
<dbReference type="STRING" id="1245745.A0A0A2VNC2"/>
<dbReference type="Pfam" id="PF04083">
    <property type="entry name" value="Abhydro_lipase"/>
    <property type="match status" value="1"/>
</dbReference>
<accession>A0A0A2VNC2</accession>
<gene>
    <name evidence="4" type="ORF">BBAD15_g7038</name>
</gene>
<dbReference type="Proteomes" id="UP000030106">
    <property type="component" value="Unassembled WGS sequence"/>
</dbReference>
<dbReference type="FunFam" id="3.40.50.1820:FF:000193">
    <property type="entry name" value="Ab-hydrolase associated lipase"/>
    <property type="match status" value="1"/>
</dbReference>
<feature type="region of interest" description="Disordered" evidence="1">
    <location>
        <begin position="37"/>
        <end position="69"/>
    </location>
</feature>
<protein>
    <submittedName>
        <fullName evidence="4">Sterol esterase 2</fullName>
    </submittedName>
</protein>
<dbReference type="GO" id="GO:0006629">
    <property type="term" value="P:lipid metabolic process"/>
    <property type="evidence" value="ECO:0007669"/>
    <property type="project" value="InterPro"/>
</dbReference>
<organism evidence="4 5">
    <name type="scientific">Beauveria bassiana D1-5</name>
    <dbReference type="NCBI Taxonomy" id="1245745"/>
    <lineage>
        <taxon>Eukaryota</taxon>
        <taxon>Fungi</taxon>
        <taxon>Dikarya</taxon>
        <taxon>Ascomycota</taxon>
        <taxon>Pezizomycotina</taxon>
        <taxon>Sordariomycetes</taxon>
        <taxon>Hypocreomycetidae</taxon>
        <taxon>Hypocreales</taxon>
        <taxon>Cordycipitaceae</taxon>
        <taxon>Beauveria</taxon>
    </lineage>
</organism>
<keyword evidence="2" id="KW-0472">Membrane</keyword>
<reference evidence="4 5" key="1">
    <citation type="submission" date="2012-10" db="EMBL/GenBank/DDBJ databases">
        <title>Genome sequencing and analysis of entomopathogenic fungi Beauveria bassiana D1-5.</title>
        <authorList>
            <person name="Li Q."/>
            <person name="Wang L."/>
            <person name="Zhang Z."/>
            <person name="Wang Q."/>
            <person name="Ren J."/>
            <person name="Wang M."/>
            <person name="Xu W."/>
            <person name="Wang J."/>
            <person name="Lu Y."/>
            <person name="Du Q."/>
            <person name="Sun Z."/>
        </authorList>
    </citation>
    <scope>NUCLEOTIDE SEQUENCE [LARGE SCALE GENOMIC DNA]</scope>
    <source>
        <strain evidence="4 5">D1-5</strain>
    </source>
</reference>
<evidence type="ECO:0000256" key="2">
    <source>
        <dbReference type="SAM" id="Phobius"/>
    </source>
</evidence>
<keyword evidence="2" id="KW-0812">Transmembrane</keyword>
<evidence type="ECO:0000313" key="4">
    <source>
        <dbReference type="EMBL" id="KGQ07640.1"/>
    </source>
</evidence>
<dbReference type="InterPro" id="IPR029058">
    <property type="entry name" value="AB_hydrolase_fold"/>
</dbReference>
<name>A0A0A2VNC2_BEABA</name>
<comment type="caution">
    <text evidence="4">The sequence shown here is derived from an EMBL/GenBank/DDBJ whole genome shotgun (WGS) entry which is preliminary data.</text>
</comment>
<feature type="domain" description="Partial AB-hydrolase lipase" evidence="3">
    <location>
        <begin position="198"/>
        <end position="281"/>
    </location>
</feature>
<dbReference type="EMBL" id="ANFO01000663">
    <property type="protein sequence ID" value="KGQ07640.1"/>
    <property type="molecule type" value="Genomic_DNA"/>
</dbReference>
<dbReference type="Gene3D" id="3.40.50.1820">
    <property type="entry name" value="alpha/beta hydrolase"/>
    <property type="match status" value="1"/>
</dbReference>
<proteinExistence type="predicted"/>
<dbReference type="eggNOG" id="KOG2624">
    <property type="taxonomic scope" value="Eukaryota"/>
</dbReference>
<dbReference type="HOGENOM" id="CLU_024238_0_0_1"/>
<dbReference type="SUPFAM" id="SSF53474">
    <property type="entry name" value="alpha/beta-Hydrolases"/>
    <property type="match status" value="1"/>
</dbReference>
<evidence type="ECO:0000313" key="5">
    <source>
        <dbReference type="Proteomes" id="UP000030106"/>
    </source>
</evidence>
<sequence>MVAAEQTPILSITTLTSNDAAQARLSLQSSLTSNLQSDASPVKAEPGECHISDKQPQEKCEPSGQEDQDEANGLHITSLFAVLPVYGPPTAARKVQYLLFRSISSILSLLFLLSIVLASMITSIPAIIHKAFLTCTLRNYDERRLFYEEERRRADTRRAKERSWKRRMSCGSDPVDQEDLAQRYQPTEGGHDLIVNDVAYYARRVGLDVEKIKVKTEDGFLIDLWHVYDPSEYTSAEESAPKRRRIFQESKMRRRNPEAKSKAPVLLLHGLLQSSGAYCCGDDESMAFWLCKAGYDVWLGNNRCGLEPRHEVLRASDPRMWCWNLTHMGVFDLSALIDRVLADTGFSKLGLVCHSQGTAQTFVALAKEQRPELGDKISVFCALAPAVYAGPLIENTYFRFVRLLSPTMFRCVFGIHGFIPFMMQMHGLVPPRLYGWLGYKVFSYLFGWTDGRWDRGLRDRFFQFAPVHVSAETMRWWLGGDGFAKHKCVLATRETVRGEDKLDQQDAHNDAQSTVRVQTKEDMELRRLYGRGATAWYDENVPPMALWVCEKDELVDGRKLLRRFSNGREPHVKLVHSKVVDGYEHLDVLWAMDAVDQVFVEVREVLWKTWTSREDCIVPVGCEGVAEWQPAVAQSTTQQHIPKA</sequence>
<evidence type="ECO:0000259" key="3">
    <source>
        <dbReference type="Pfam" id="PF04083"/>
    </source>
</evidence>
<dbReference type="PANTHER" id="PTHR11005">
    <property type="entry name" value="LYSOSOMAL ACID LIPASE-RELATED"/>
    <property type="match status" value="1"/>
</dbReference>